<accession>A0ABQ7FXY2</accession>
<sequence>MGGGGGGRGGGRRGGGRWPLQRSAAGRTEVAAAAVDEFETASSTEEEEEEEVEGSEEEEEGEDDEHEEEEDDEEEDVKERNWVGRGVGGKTRGMTPGCYVKEALPTLTPSDWQLPGSKPPRATYFMGGLRHGQLQRRDGSMEVPCTGPLAGDPCASFLGLVPQPQPGVGPIPAAAAAANAVFANPGTTQTPPPTEIETNPAPIFVGSTAGAESRGGLLAPGSLGSMSLVPSHMVQQLPPPQNACRLGSTSGLARRTVRQVEPGGSANGAHAFSGQGLLHRRQGAMGAARGSIAALQEHQHRMARLGGVGAWGGAGASGSSMAGHHHYSHGPGGAAGGGAGRAGWRAGLQPLSLGALQHDES</sequence>
<feature type="region of interest" description="Disordered" evidence="1">
    <location>
        <begin position="1"/>
        <end position="96"/>
    </location>
</feature>
<feature type="compositionally biased region" description="Gly residues" evidence="1">
    <location>
        <begin position="330"/>
        <end position="340"/>
    </location>
</feature>
<feature type="compositionally biased region" description="Low complexity" evidence="1">
    <location>
        <begin position="24"/>
        <end position="34"/>
    </location>
</feature>
<feature type="compositionally biased region" description="Acidic residues" evidence="1">
    <location>
        <begin position="36"/>
        <end position="76"/>
    </location>
</feature>
<comment type="caution">
    <text evidence="2">The sequence shown here is derived from an EMBL/GenBank/DDBJ whole genome shotgun (WGS) entry which is preliminary data.</text>
</comment>
<evidence type="ECO:0000313" key="3">
    <source>
        <dbReference type="Proteomes" id="UP000815325"/>
    </source>
</evidence>
<name>A0ABQ7FXY2_DUNSA</name>
<feature type="non-terminal residue" evidence="2">
    <location>
        <position position="361"/>
    </location>
</feature>
<evidence type="ECO:0008006" key="4">
    <source>
        <dbReference type="Google" id="ProtNLM"/>
    </source>
</evidence>
<gene>
    <name evidence="2" type="ORF">DUNSADRAFT_1139</name>
</gene>
<organism evidence="2 3">
    <name type="scientific">Dunaliella salina</name>
    <name type="common">Green alga</name>
    <name type="synonym">Protococcus salinus</name>
    <dbReference type="NCBI Taxonomy" id="3046"/>
    <lineage>
        <taxon>Eukaryota</taxon>
        <taxon>Viridiplantae</taxon>
        <taxon>Chlorophyta</taxon>
        <taxon>core chlorophytes</taxon>
        <taxon>Chlorophyceae</taxon>
        <taxon>CS clade</taxon>
        <taxon>Chlamydomonadales</taxon>
        <taxon>Dunaliellaceae</taxon>
        <taxon>Dunaliella</taxon>
    </lineage>
</organism>
<dbReference type="Proteomes" id="UP000815325">
    <property type="component" value="Unassembled WGS sequence"/>
</dbReference>
<keyword evidence="3" id="KW-1185">Reference proteome</keyword>
<feature type="region of interest" description="Disordered" evidence="1">
    <location>
        <begin position="320"/>
        <end position="340"/>
    </location>
</feature>
<proteinExistence type="predicted"/>
<protein>
    <recommendedName>
        <fullName evidence="4">Encoded protein</fullName>
    </recommendedName>
</protein>
<evidence type="ECO:0000256" key="1">
    <source>
        <dbReference type="SAM" id="MobiDB-lite"/>
    </source>
</evidence>
<dbReference type="EMBL" id="MU070561">
    <property type="protein sequence ID" value="KAF5827201.1"/>
    <property type="molecule type" value="Genomic_DNA"/>
</dbReference>
<reference evidence="2" key="1">
    <citation type="submission" date="2017-08" db="EMBL/GenBank/DDBJ databases">
        <authorList>
            <person name="Polle J.E."/>
            <person name="Barry K."/>
            <person name="Cushman J."/>
            <person name="Schmutz J."/>
            <person name="Tran D."/>
            <person name="Hathwaick L.T."/>
            <person name="Yim W.C."/>
            <person name="Jenkins J."/>
            <person name="Mckie-Krisberg Z.M."/>
            <person name="Prochnik S."/>
            <person name="Lindquist E."/>
            <person name="Dockter R.B."/>
            <person name="Adam C."/>
            <person name="Molina H."/>
            <person name="Bunkerborg J."/>
            <person name="Jin E."/>
            <person name="Buchheim M."/>
            <person name="Magnuson J."/>
        </authorList>
    </citation>
    <scope>NUCLEOTIDE SEQUENCE</scope>
    <source>
        <strain evidence="2">CCAP 19/18</strain>
    </source>
</reference>
<evidence type="ECO:0000313" key="2">
    <source>
        <dbReference type="EMBL" id="KAF5827201.1"/>
    </source>
</evidence>